<feature type="signal peptide" evidence="1">
    <location>
        <begin position="1"/>
        <end position="18"/>
    </location>
</feature>
<dbReference type="EMBL" id="ML996090">
    <property type="protein sequence ID" value="KAF2150153.1"/>
    <property type="molecule type" value="Genomic_DNA"/>
</dbReference>
<proteinExistence type="predicted"/>
<evidence type="ECO:0000256" key="1">
    <source>
        <dbReference type="SAM" id="SignalP"/>
    </source>
</evidence>
<dbReference type="AlphaFoldDB" id="A0A9P4J0I4"/>
<feature type="chain" id="PRO_5040105246" evidence="1">
    <location>
        <begin position="19"/>
        <end position="123"/>
    </location>
</feature>
<gene>
    <name evidence="2" type="ORF">K461DRAFT_296530</name>
</gene>
<name>A0A9P4J0I4_9PEZI</name>
<evidence type="ECO:0000313" key="3">
    <source>
        <dbReference type="Proteomes" id="UP000799439"/>
    </source>
</evidence>
<comment type="caution">
    <text evidence="2">The sequence shown here is derived from an EMBL/GenBank/DDBJ whole genome shotgun (WGS) entry which is preliminary data.</text>
</comment>
<sequence length="123" mass="13613">MLSYHLISALLLPPAVLAMQVRMTVHYKHDGGVKESVREGSCTDNAAGELAGGKVWGKYHAWLQSETELRIDNIEPLAFEDGAGIEAAFMDMRTIVAATEVSVLDRVLPNRQLRWTNVLKSPH</sequence>
<dbReference type="Proteomes" id="UP000799439">
    <property type="component" value="Unassembled WGS sequence"/>
</dbReference>
<protein>
    <submittedName>
        <fullName evidence="2">Uncharacterized protein</fullName>
    </submittedName>
</protein>
<evidence type="ECO:0000313" key="2">
    <source>
        <dbReference type="EMBL" id="KAF2150153.1"/>
    </source>
</evidence>
<keyword evidence="1" id="KW-0732">Signal</keyword>
<reference evidence="2" key="1">
    <citation type="journal article" date="2020" name="Stud. Mycol.">
        <title>101 Dothideomycetes genomes: a test case for predicting lifestyles and emergence of pathogens.</title>
        <authorList>
            <person name="Haridas S."/>
            <person name="Albert R."/>
            <person name="Binder M."/>
            <person name="Bloem J."/>
            <person name="Labutti K."/>
            <person name="Salamov A."/>
            <person name="Andreopoulos B."/>
            <person name="Baker S."/>
            <person name="Barry K."/>
            <person name="Bills G."/>
            <person name="Bluhm B."/>
            <person name="Cannon C."/>
            <person name="Castanera R."/>
            <person name="Culley D."/>
            <person name="Daum C."/>
            <person name="Ezra D."/>
            <person name="Gonzalez J."/>
            <person name="Henrissat B."/>
            <person name="Kuo A."/>
            <person name="Liang C."/>
            <person name="Lipzen A."/>
            <person name="Lutzoni F."/>
            <person name="Magnuson J."/>
            <person name="Mondo S."/>
            <person name="Nolan M."/>
            <person name="Ohm R."/>
            <person name="Pangilinan J."/>
            <person name="Park H.-J."/>
            <person name="Ramirez L."/>
            <person name="Alfaro M."/>
            <person name="Sun H."/>
            <person name="Tritt A."/>
            <person name="Yoshinaga Y."/>
            <person name="Zwiers L.-H."/>
            <person name="Turgeon B."/>
            <person name="Goodwin S."/>
            <person name="Spatafora J."/>
            <person name="Crous P."/>
            <person name="Grigoriev I."/>
        </authorList>
    </citation>
    <scope>NUCLEOTIDE SEQUENCE</scope>
    <source>
        <strain evidence="2">CBS 260.36</strain>
    </source>
</reference>
<organism evidence="2 3">
    <name type="scientific">Myriangium duriaei CBS 260.36</name>
    <dbReference type="NCBI Taxonomy" id="1168546"/>
    <lineage>
        <taxon>Eukaryota</taxon>
        <taxon>Fungi</taxon>
        <taxon>Dikarya</taxon>
        <taxon>Ascomycota</taxon>
        <taxon>Pezizomycotina</taxon>
        <taxon>Dothideomycetes</taxon>
        <taxon>Dothideomycetidae</taxon>
        <taxon>Myriangiales</taxon>
        <taxon>Myriangiaceae</taxon>
        <taxon>Myriangium</taxon>
    </lineage>
</organism>
<accession>A0A9P4J0I4</accession>
<keyword evidence="3" id="KW-1185">Reference proteome</keyword>